<dbReference type="EMBL" id="KN817534">
    <property type="protein sequence ID" value="KJA25000.1"/>
    <property type="molecule type" value="Genomic_DNA"/>
</dbReference>
<gene>
    <name evidence="1" type="ORF">HYPSUDRAFT_214312</name>
</gene>
<dbReference type="AlphaFoldDB" id="A0A0D2Q099"/>
<sequence length="241" mass="26564">MKSLHSHPKMPDILGQFAYLLVKHTLDALESPHYLVSDVDCNATKLIAINDIYISMFESITSRLFDETSRLPSRPTSVPIPLFYFSAIFMSRYTSYLPENEWLLLRNKNNYGFISGLQALLDGLRRYRSWTRGGRNAQLEESLGGTDQFTATPRFSDGWWEFLDLPSRLVSPSASDPSAPGDVLADSLDNVASGMKGSTWHFPTAPPDAGANIQGSCSVNSLRIGPIRALGGCAVAWGLES</sequence>
<evidence type="ECO:0000313" key="1">
    <source>
        <dbReference type="EMBL" id="KJA25000.1"/>
    </source>
</evidence>
<reference evidence="2" key="1">
    <citation type="submission" date="2014-04" db="EMBL/GenBank/DDBJ databases">
        <title>Evolutionary Origins and Diversification of the Mycorrhizal Mutualists.</title>
        <authorList>
            <consortium name="DOE Joint Genome Institute"/>
            <consortium name="Mycorrhizal Genomics Consortium"/>
            <person name="Kohler A."/>
            <person name="Kuo A."/>
            <person name="Nagy L.G."/>
            <person name="Floudas D."/>
            <person name="Copeland A."/>
            <person name="Barry K.W."/>
            <person name="Cichocki N."/>
            <person name="Veneault-Fourrey C."/>
            <person name="LaButti K."/>
            <person name="Lindquist E.A."/>
            <person name="Lipzen A."/>
            <person name="Lundell T."/>
            <person name="Morin E."/>
            <person name="Murat C."/>
            <person name="Riley R."/>
            <person name="Ohm R."/>
            <person name="Sun H."/>
            <person name="Tunlid A."/>
            <person name="Henrissat B."/>
            <person name="Grigoriev I.V."/>
            <person name="Hibbett D.S."/>
            <person name="Martin F."/>
        </authorList>
    </citation>
    <scope>NUCLEOTIDE SEQUENCE [LARGE SCALE GENOMIC DNA]</scope>
    <source>
        <strain evidence="2">FD-334 SS-4</strain>
    </source>
</reference>
<keyword evidence="2" id="KW-1185">Reference proteome</keyword>
<organism evidence="1 2">
    <name type="scientific">Hypholoma sublateritium (strain FD-334 SS-4)</name>
    <dbReference type="NCBI Taxonomy" id="945553"/>
    <lineage>
        <taxon>Eukaryota</taxon>
        <taxon>Fungi</taxon>
        <taxon>Dikarya</taxon>
        <taxon>Basidiomycota</taxon>
        <taxon>Agaricomycotina</taxon>
        <taxon>Agaricomycetes</taxon>
        <taxon>Agaricomycetidae</taxon>
        <taxon>Agaricales</taxon>
        <taxon>Agaricineae</taxon>
        <taxon>Strophariaceae</taxon>
        <taxon>Hypholoma</taxon>
    </lineage>
</organism>
<proteinExistence type="predicted"/>
<accession>A0A0D2Q099</accession>
<name>A0A0D2Q099_HYPSF</name>
<dbReference type="Proteomes" id="UP000054270">
    <property type="component" value="Unassembled WGS sequence"/>
</dbReference>
<protein>
    <submittedName>
        <fullName evidence="1">Uncharacterized protein</fullName>
    </submittedName>
</protein>
<evidence type="ECO:0000313" key="2">
    <source>
        <dbReference type="Proteomes" id="UP000054270"/>
    </source>
</evidence>